<evidence type="ECO:0000256" key="1">
    <source>
        <dbReference type="ARBA" id="ARBA00004196"/>
    </source>
</evidence>
<evidence type="ECO:0000313" key="8">
    <source>
        <dbReference type="EMBL" id="OOM10377.1"/>
    </source>
</evidence>
<keyword evidence="4 6" id="KW-0732">Signal</keyword>
<gene>
    <name evidence="8" type="primary">yfmC</name>
    <name evidence="8" type="ORF">CLOSAC_29980</name>
</gene>
<feature type="signal peptide" evidence="6">
    <location>
        <begin position="1"/>
        <end position="18"/>
    </location>
</feature>
<protein>
    <submittedName>
        <fullName evidence="8">Fe(3+)-citrate-binding protein YfmC</fullName>
    </submittedName>
</protein>
<comment type="caution">
    <text evidence="8">The sequence shown here is derived from an EMBL/GenBank/DDBJ whole genome shotgun (WGS) entry which is preliminary data.</text>
</comment>
<feature type="coiled-coil region" evidence="5">
    <location>
        <begin position="166"/>
        <end position="193"/>
    </location>
</feature>
<dbReference type="EMBL" id="LZYZ01000006">
    <property type="protein sequence ID" value="OOM10377.1"/>
    <property type="molecule type" value="Genomic_DNA"/>
</dbReference>
<dbReference type="CDD" id="cd01146">
    <property type="entry name" value="FhuD"/>
    <property type="match status" value="1"/>
</dbReference>
<sequence>MKNLRKIFSVMLVGIATASMITGCSSIGGQAQKNNANDFSSNEKVVIKHEMGETELLAKPKRIVTLEYSFVDSLAALNIKPVGIADDNKSDILIKSIADKVGGYTSVGTRSQPNLEVISSLKPDLIIADLKRHKAIYEELSKIAPTIVLKSLESSYDENISSFKTVAEAVGEKDKAEARIKEHNDLIDSKRTELAFDSNKTVLSAALRDTFNAHASSSFDGQLLEKIGMKNAIQNNDSAYAELTLEQLVQINPDVLLLMKSEDKTILEDWQENPLWKDLNAVKNNQVFIVDRNLWTRFRGVISGEEMIKEAVSLLKENK</sequence>
<reference evidence="8 9" key="1">
    <citation type="submission" date="2016-05" db="EMBL/GenBank/DDBJ databases">
        <title>Microbial solvent formation.</title>
        <authorList>
            <person name="Poehlein A."/>
            <person name="Montoya Solano J.D."/>
            <person name="Flitsch S."/>
            <person name="Krabben P."/>
            <person name="Duerre P."/>
            <person name="Daniel R."/>
        </authorList>
    </citation>
    <scope>NUCLEOTIDE SEQUENCE [LARGE SCALE GENOMIC DNA]</scope>
    <source>
        <strain evidence="8 9">L1-8</strain>
    </source>
</reference>
<dbReference type="InterPro" id="IPR002491">
    <property type="entry name" value="ABC_transptr_periplasmic_BD"/>
</dbReference>
<dbReference type="GO" id="GO:0030288">
    <property type="term" value="C:outer membrane-bounded periplasmic space"/>
    <property type="evidence" value="ECO:0007669"/>
    <property type="project" value="TreeGrafter"/>
</dbReference>
<name>A0A1S8N1Q1_CLOSA</name>
<dbReference type="FunFam" id="3.40.50.1980:FF:000003">
    <property type="entry name" value="Iron ABC transporter substrate-binding protein"/>
    <property type="match status" value="1"/>
</dbReference>
<organism evidence="8 9">
    <name type="scientific">Clostridium saccharobutylicum</name>
    <dbReference type="NCBI Taxonomy" id="169679"/>
    <lineage>
        <taxon>Bacteria</taxon>
        <taxon>Bacillati</taxon>
        <taxon>Bacillota</taxon>
        <taxon>Clostridia</taxon>
        <taxon>Eubacteriales</taxon>
        <taxon>Clostridiaceae</taxon>
        <taxon>Clostridium</taxon>
    </lineage>
</organism>
<dbReference type="PROSITE" id="PS50983">
    <property type="entry name" value="FE_B12_PBP"/>
    <property type="match status" value="1"/>
</dbReference>
<feature type="domain" description="Fe/B12 periplasmic-binding" evidence="7">
    <location>
        <begin position="62"/>
        <end position="319"/>
    </location>
</feature>
<dbReference type="Proteomes" id="UP000191154">
    <property type="component" value="Unassembled WGS sequence"/>
</dbReference>
<evidence type="ECO:0000256" key="6">
    <source>
        <dbReference type="SAM" id="SignalP"/>
    </source>
</evidence>
<dbReference type="SUPFAM" id="SSF53807">
    <property type="entry name" value="Helical backbone' metal receptor"/>
    <property type="match status" value="1"/>
</dbReference>
<dbReference type="InterPro" id="IPR054828">
    <property type="entry name" value="Vit_B12_bind_prot"/>
</dbReference>
<dbReference type="GO" id="GO:1901678">
    <property type="term" value="P:iron coordination entity transport"/>
    <property type="evidence" value="ECO:0007669"/>
    <property type="project" value="UniProtKB-ARBA"/>
</dbReference>
<evidence type="ECO:0000256" key="5">
    <source>
        <dbReference type="SAM" id="Coils"/>
    </source>
</evidence>
<dbReference type="InterPro" id="IPR051313">
    <property type="entry name" value="Bact_iron-sidero_bind"/>
</dbReference>
<evidence type="ECO:0000259" key="7">
    <source>
        <dbReference type="PROSITE" id="PS50983"/>
    </source>
</evidence>
<dbReference type="NCBIfam" id="NF038402">
    <property type="entry name" value="TroA_like"/>
    <property type="match status" value="1"/>
</dbReference>
<evidence type="ECO:0000256" key="4">
    <source>
        <dbReference type="ARBA" id="ARBA00022729"/>
    </source>
</evidence>
<dbReference type="PANTHER" id="PTHR30532:SF29">
    <property type="entry name" value="FE(3+) DICITRATE-BINDING PERIPLASMIC PROTEIN"/>
    <property type="match status" value="1"/>
</dbReference>
<accession>A0A1S8N1Q1</accession>
<keyword evidence="3" id="KW-0813">Transport</keyword>
<evidence type="ECO:0000256" key="3">
    <source>
        <dbReference type="ARBA" id="ARBA00022448"/>
    </source>
</evidence>
<dbReference type="Gene3D" id="3.40.50.1980">
    <property type="entry name" value="Nitrogenase molybdenum iron protein domain"/>
    <property type="match status" value="2"/>
</dbReference>
<evidence type="ECO:0000313" key="9">
    <source>
        <dbReference type="Proteomes" id="UP000191154"/>
    </source>
</evidence>
<dbReference type="PROSITE" id="PS51257">
    <property type="entry name" value="PROKAR_LIPOPROTEIN"/>
    <property type="match status" value="1"/>
</dbReference>
<dbReference type="Pfam" id="PF01497">
    <property type="entry name" value="Peripla_BP_2"/>
    <property type="match status" value="1"/>
</dbReference>
<comment type="subcellular location">
    <subcellularLocation>
        <location evidence="1">Cell envelope</location>
    </subcellularLocation>
</comment>
<evidence type="ECO:0000256" key="2">
    <source>
        <dbReference type="ARBA" id="ARBA00008814"/>
    </source>
</evidence>
<dbReference type="RefSeq" id="WP_207651924.1">
    <property type="nucleotide sequence ID" value="NZ_LZYZ01000006.1"/>
</dbReference>
<comment type="similarity">
    <text evidence="2">Belongs to the bacterial solute-binding protein 8 family.</text>
</comment>
<dbReference type="NCBIfam" id="NF008501">
    <property type="entry name" value="PRK11411.1"/>
    <property type="match status" value="1"/>
</dbReference>
<keyword evidence="5" id="KW-0175">Coiled coil</keyword>
<dbReference type="AlphaFoldDB" id="A0A1S8N1Q1"/>
<feature type="chain" id="PRO_5038347586" evidence="6">
    <location>
        <begin position="19"/>
        <end position="319"/>
    </location>
</feature>
<proteinExistence type="inferred from homology"/>
<dbReference type="PANTHER" id="PTHR30532">
    <property type="entry name" value="IRON III DICITRATE-BINDING PERIPLASMIC PROTEIN"/>
    <property type="match status" value="1"/>
</dbReference>